<dbReference type="GO" id="GO:0004814">
    <property type="term" value="F:arginine-tRNA ligase activity"/>
    <property type="evidence" value="ECO:0007669"/>
    <property type="project" value="UniProtKB-UniRule"/>
</dbReference>
<evidence type="ECO:0000259" key="13">
    <source>
        <dbReference type="SMART" id="SM00836"/>
    </source>
</evidence>
<dbReference type="SMART" id="SM00836">
    <property type="entry name" value="DALR_1"/>
    <property type="match status" value="1"/>
</dbReference>
<dbReference type="CDD" id="cd07956">
    <property type="entry name" value="Anticodon_Ia_Arg"/>
    <property type="match status" value="1"/>
</dbReference>
<dbReference type="InterPro" id="IPR001278">
    <property type="entry name" value="Arg-tRNA-ligase"/>
</dbReference>
<dbReference type="GO" id="GO:0005524">
    <property type="term" value="F:ATP binding"/>
    <property type="evidence" value="ECO:0007669"/>
    <property type="project" value="UniProtKB-UniRule"/>
</dbReference>
<dbReference type="Proteomes" id="UP000237684">
    <property type="component" value="Unassembled WGS sequence"/>
</dbReference>
<evidence type="ECO:0000256" key="11">
    <source>
        <dbReference type="HAMAP-Rule" id="MF_00123"/>
    </source>
</evidence>
<evidence type="ECO:0000313" key="15">
    <source>
        <dbReference type="EMBL" id="PQV64230.1"/>
    </source>
</evidence>
<dbReference type="PRINTS" id="PR01038">
    <property type="entry name" value="TRNASYNTHARG"/>
</dbReference>
<accession>A0A2S8STW0</accession>
<dbReference type="InParanoid" id="A0A2S8STW0"/>
<dbReference type="NCBIfam" id="TIGR00456">
    <property type="entry name" value="argS"/>
    <property type="match status" value="1"/>
</dbReference>
<evidence type="ECO:0000256" key="12">
    <source>
        <dbReference type="RuleBase" id="RU363038"/>
    </source>
</evidence>
<evidence type="ECO:0000256" key="1">
    <source>
        <dbReference type="ARBA" id="ARBA00004496"/>
    </source>
</evidence>
<dbReference type="SUPFAM" id="SSF47323">
    <property type="entry name" value="Anticodon-binding domain of a subclass of class I aminoacyl-tRNA synthetases"/>
    <property type="match status" value="1"/>
</dbReference>
<comment type="similarity">
    <text evidence="2 11 12">Belongs to the class-I aminoacyl-tRNA synthetase family.</text>
</comment>
<comment type="catalytic activity">
    <reaction evidence="10 11">
        <text>tRNA(Arg) + L-arginine + ATP = L-arginyl-tRNA(Arg) + AMP + diphosphate</text>
        <dbReference type="Rhea" id="RHEA:20301"/>
        <dbReference type="Rhea" id="RHEA-COMP:9658"/>
        <dbReference type="Rhea" id="RHEA-COMP:9673"/>
        <dbReference type="ChEBI" id="CHEBI:30616"/>
        <dbReference type="ChEBI" id="CHEBI:32682"/>
        <dbReference type="ChEBI" id="CHEBI:33019"/>
        <dbReference type="ChEBI" id="CHEBI:78442"/>
        <dbReference type="ChEBI" id="CHEBI:78513"/>
        <dbReference type="ChEBI" id="CHEBI:456215"/>
        <dbReference type="EC" id="6.1.1.19"/>
    </reaction>
</comment>
<evidence type="ECO:0000256" key="2">
    <source>
        <dbReference type="ARBA" id="ARBA00005594"/>
    </source>
</evidence>
<feature type="domain" description="Arginyl tRNA synthetase N-terminal" evidence="14">
    <location>
        <begin position="5"/>
        <end position="89"/>
    </location>
</feature>
<feature type="short sequence motif" description="'HIGH' region" evidence="11">
    <location>
        <begin position="125"/>
        <end position="135"/>
    </location>
</feature>
<evidence type="ECO:0000256" key="10">
    <source>
        <dbReference type="ARBA" id="ARBA00049339"/>
    </source>
</evidence>
<feature type="domain" description="DALR anticodon binding" evidence="13">
    <location>
        <begin position="472"/>
        <end position="588"/>
    </location>
</feature>
<dbReference type="InterPro" id="IPR014729">
    <property type="entry name" value="Rossmann-like_a/b/a_fold"/>
</dbReference>
<dbReference type="OrthoDB" id="9805987at2"/>
<dbReference type="InterPro" id="IPR035684">
    <property type="entry name" value="ArgRS_core"/>
</dbReference>
<gene>
    <name evidence="11" type="primary">argS</name>
    <name evidence="15" type="ORF">B1R32_10675</name>
</gene>
<keyword evidence="16" id="KW-1185">Reference proteome</keyword>
<dbReference type="InterPro" id="IPR008909">
    <property type="entry name" value="DALR_anticod-bd"/>
</dbReference>
<dbReference type="Gene3D" id="3.40.50.620">
    <property type="entry name" value="HUPs"/>
    <property type="match status" value="1"/>
</dbReference>
<evidence type="ECO:0000256" key="5">
    <source>
        <dbReference type="ARBA" id="ARBA00022598"/>
    </source>
</evidence>
<evidence type="ECO:0000259" key="14">
    <source>
        <dbReference type="SMART" id="SM01016"/>
    </source>
</evidence>
<dbReference type="RefSeq" id="WP_105483369.1">
    <property type="nucleotide sequence ID" value="NZ_NIGF01000006.1"/>
</dbReference>
<reference evidence="15 16" key="1">
    <citation type="journal article" date="2018" name="Syst. Appl. Microbiol.">
        <title>Abditibacterium utsteinense sp. nov., the first cultivated member of candidate phylum FBP, isolated from ice-free Antarctic soil samples.</title>
        <authorList>
            <person name="Tahon G."/>
            <person name="Tytgat B."/>
            <person name="Lebbe L."/>
            <person name="Carlier A."/>
            <person name="Willems A."/>
        </authorList>
    </citation>
    <scope>NUCLEOTIDE SEQUENCE [LARGE SCALE GENOMIC DNA]</scope>
    <source>
        <strain evidence="15 16">LMG 29911</strain>
    </source>
</reference>
<dbReference type="InterPro" id="IPR001412">
    <property type="entry name" value="aa-tRNA-synth_I_CS"/>
</dbReference>
<dbReference type="InterPro" id="IPR036695">
    <property type="entry name" value="Arg-tRNA-synth_N_sf"/>
</dbReference>
<dbReference type="Pfam" id="PF03485">
    <property type="entry name" value="Arg_tRNA_synt_N"/>
    <property type="match status" value="1"/>
</dbReference>
<evidence type="ECO:0000256" key="9">
    <source>
        <dbReference type="ARBA" id="ARBA00023146"/>
    </source>
</evidence>
<keyword evidence="4 11" id="KW-0963">Cytoplasm</keyword>
<dbReference type="PANTHER" id="PTHR11956:SF5">
    <property type="entry name" value="ARGININE--TRNA LIGASE, CYTOPLASMIC"/>
    <property type="match status" value="1"/>
</dbReference>
<dbReference type="AlphaFoldDB" id="A0A2S8STW0"/>
<keyword evidence="9 11" id="KW-0030">Aminoacyl-tRNA synthetase</keyword>
<dbReference type="SMART" id="SM01016">
    <property type="entry name" value="Arg_tRNA_synt_N"/>
    <property type="match status" value="1"/>
</dbReference>
<dbReference type="GO" id="GO:0005737">
    <property type="term" value="C:cytoplasm"/>
    <property type="evidence" value="ECO:0007669"/>
    <property type="project" value="UniProtKB-SubCell"/>
</dbReference>
<dbReference type="SUPFAM" id="SSF52374">
    <property type="entry name" value="Nucleotidylyl transferase"/>
    <property type="match status" value="1"/>
</dbReference>
<dbReference type="EC" id="6.1.1.19" evidence="11"/>
<comment type="subcellular location">
    <subcellularLocation>
        <location evidence="1 11">Cytoplasm</location>
    </subcellularLocation>
</comment>
<dbReference type="FunFam" id="1.10.730.10:FF:000006">
    <property type="entry name" value="Arginyl-tRNA synthetase 2, mitochondrial"/>
    <property type="match status" value="1"/>
</dbReference>
<dbReference type="SUPFAM" id="SSF55190">
    <property type="entry name" value="Arginyl-tRNA synthetase (ArgRS), N-terminal 'additional' domain"/>
    <property type="match status" value="1"/>
</dbReference>
<keyword evidence="5 11" id="KW-0436">Ligase</keyword>
<dbReference type="EMBL" id="NIGF01000006">
    <property type="protein sequence ID" value="PQV64230.1"/>
    <property type="molecule type" value="Genomic_DNA"/>
</dbReference>
<dbReference type="Pfam" id="PF00750">
    <property type="entry name" value="tRNA-synt_1d"/>
    <property type="match status" value="1"/>
</dbReference>
<dbReference type="Gene3D" id="3.30.1360.70">
    <property type="entry name" value="Arginyl tRNA synthetase N-terminal domain"/>
    <property type="match status" value="1"/>
</dbReference>
<dbReference type="FunFam" id="3.40.50.620:FF:000116">
    <property type="entry name" value="Arginine--tRNA ligase"/>
    <property type="match status" value="1"/>
</dbReference>
<dbReference type="HAMAP" id="MF_00123">
    <property type="entry name" value="Arg_tRNA_synth"/>
    <property type="match status" value="1"/>
</dbReference>
<dbReference type="PROSITE" id="PS00178">
    <property type="entry name" value="AA_TRNA_LIGASE_I"/>
    <property type="match status" value="1"/>
</dbReference>
<dbReference type="Pfam" id="PF05746">
    <property type="entry name" value="DALR_1"/>
    <property type="match status" value="1"/>
</dbReference>
<dbReference type="PANTHER" id="PTHR11956">
    <property type="entry name" value="ARGINYL-TRNA SYNTHETASE"/>
    <property type="match status" value="1"/>
</dbReference>
<keyword evidence="6 11" id="KW-0547">Nucleotide-binding</keyword>
<name>A0A2S8STW0_9BACT</name>
<dbReference type="InterPro" id="IPR009080">
    <property type="entry name" value="tRNAsynth_Ia_anticodon-bd"/>
</dbReference>
<sequence>MNAQNQLQLAINRALESFDLTQAAPETLQVVPATNPQFGDYQWNGALPLAKLLKLKPRDIAAQVLENLDVSEISETPEIAGPGFLNFRLKTNWLEKSLDSTKNEAQLGVEVAPIPQKIIVDFSSPNVAKPMHVGHIPSTTLGDAIAKMLRFKGHSVVTDNHIGDWGTAFGKIIVGWKSDLDEAALESDPIGEMERLYKLVNARGQENLAVEDEARLETAKLQAGDAENLRIWEQVRDLSQAQFERIYTLLRVEFDVTLGESFYNPRLSGLVEELLECGVARESEGAVAVFSNGQSEPKNDPFLVNRDGVWTDFPALIRKRDGAFNYATTDLATLEYREKTWAPDEVIYLTDARQQGHFKQVFAAYRRWKPDTQTRLSHVFFGAILGDDGKPLKSRSGENVKLQELLDEAQSRALAIVTEKNANYDAQTARNIARVVGIGALKYSSLSQNRLTDTLFSWDKMLATQGNAAPYLQIAYTRIKSIFRKIESENIQIESAPIQLKEPSEIALGKQICRFGEAIDLALLDYRPNALCDYLYDLAGSFAAFYRDCPVSQAESEIRNSRLELCELTAQVLQKGLELLGIETLEQM</sequence>
<proteinExistence type="inferred from homology"/>
<dbReference type="InterPro" id="IPR005148">
    <property type="entry name" value="Arg-tRNA-synth_N"/>
</dbReference>
<comment type="caution">
    <text evidence="15">The sequence shown here is derived from an EMBL/GenBank/DDBJ whole genome shotgun (WGS) entry which is preliminary data.</text>
</comment>
<keyword evidence="8 11" id="KW-0648">Protein biosynthesis</keyword>
<evidence type="ECO:0000256" key="3">
    <source>
        <dbReference type="ARBA" id="ARBA00011245"/>
    </source>
</evidence>
<dbReference type="GO" id="GO:0006420">
    <property type="term" value="P:arginyl-tRNA aminoacylation"/>
    <property type="evidence" value="ECO:0007669"/>
    <property type="project" value="UniProtKB-UniRule"/>
</dbReference>
<evidence type="ECO:0000256" key="7">
    <source>
        <dbReference type="ARBA" id="ARBA00022840"/>
    </source>
</evidence>
<evidence type="ECO:0000256" key="6">
    <source>
        <dbReference type="ARBA" id="ARBA00022741"/>
    </source>
</evidence>
<keyword evidence="7 11" id="KW-0067">ATP-binding</keyword>
<protein>
    <recommendedName>
        <fullName evidence="11">Arginine--tRNA ligase</fullName>
        <ecNumber evidence="11">6.1.1.19</ecNumber>
    </recommendedName>
    <alternativeName>
        <fullName evidence="11">Arginyl-tRNA synthetase</fullName>
        <shortName evidence="11">ArgRS</shortName>
    </alternativeName>
</protein>
<organism evidence="15 16">
    <name type="scientific">Abditibacterium utsteinense</name>
    <dbReference type="NCBI Taxonomy" id="1960156"/>
    <lineage>
        <taxon>Bacteria</taxon>
        <taxon>Pseudomonadati</taxon>
        <taxon>Abditibacteriota</taxon>
        <taxon>Abditibacteriia</taxon>
        <taxon>Abditibacteriales</taxon>
        <taxon>Abditibacteriaceae</taxon>
        <taxon>Abditibacterium</taxon>
    </lineage>
</organism>
<comment type="subunit">
    <text evidence="3 11">Monomer.</text>
</comment>
<evidence type="ECO:0000313" key="16">
    <source>
        <dbReference type="Proteomes" id="UP000237684"/>
    </source>
</evidence>
<evidence type="ECO:0000256" key="4">
    <source>
        <dbReference type="ARBA" id="ARBA00022490"/>
    </source>
</evidence>
<dbReference type="Gene3D" id="1.10.730.10">
    <property type="entry name" value="Isoleucyl-tRNA Synthetase, Domain 1"/>
    <property type="match status" value="1"/>
</dbReference>
<evidence type="ECO:0000256" key="8">
    <source>
        <dbReference type="ARBA" id="ARBA00022917"/>
    </source>
</evidence>